<keyword evidence="2" id="KW-1185">Reference proteome</keyword>
<dbReference type="RefSeq" id="WP_132415375.1">
    <property type="nucleotide sequence ID" value="NZ_SMKA01000376.1"/>
</dbReference>
<dbReference type="AlphaFoldDB" id="A0A4V2XML1"/>
<name>A0A4V2XML1_9ACTN</name>
<dbReference type="Proteomes" id="UP000295075">
    <property type="component" value="Unassembled WGS sequence"/>
</dbReference>
<organism evidence="1 2">
    <name type="scientific">Kribbella albertanoniae</name>
    <dbReference type="NCBI Taxonomy" id="1266829"/>
    <lineage>
        <taxon>Bacteria</taxon>
        <taxon>Bacillati</taxon>
        <taxon>Actinomycetota</taxon>
        <taxon>Actinomycetes</taxon>
        <taxon>Propionibacteriales</taxon>
        <taxon>Kribbellaceae</taxon>
        <taxon>Kribbella</taxon>
    </lineage>
</organism>
<protein>
    <submittedName>
        <fullName evidence="1">Uncharacterized protein</fullName>
    </submittedName>
</protein>
<evidence type="ECO:0000313" key="1">
    <source>
        <dbReference type="EMBL" id="TDC14656.1"/>
    </source>
</evidence>
<accession>A0A4V2XML1</accession>
<evidence type="ECO:0000313" key="2">
    <source>
        <dbReference type="Proteomes" id="UP000295075"/>
    </source>
</evidence>
<proteinExistence type="predicted"/>
<gene>
    <name evidence="1" type="ORF">E1261_41850</name>
</gene>
<sequence>MHGRKLRREEQRVAAGLVYQAVIEIRGEAAARLRSKEPDVERIRRLADVVHNLPGLLGGGRIGARSGPPGWPGPGTFTFYWLWTTASPAQKAWLIEQFKDLGFDYTYLKTYGEWPVRAEPPTSLSLRRGGWRRPYDASSVRVVSTATLARLMTEAFDRDLTSKSYESSIAHLKPDATHVLLPRHPGDNFFSARRDGVWEYRVLQRMSDDALIDCHLIAFRSSIAALPVDISRIEQLRLAALPESNARDTGLWFRDHRVAQPDCPECSPDLFASISLEDL</sequence>
<dbReference type="EMBL" id="SMKA01000376">
    <property type="protein sequence ID" value="TDC14656.1"/>
    <property type="molecule type" value="Genomic_DNA"/>
</dbReference>
<reference evidence="1 2" key="1">
    <citation type="submission" date="2019-03" db="EMBL/GenBank/DDBJ databases">
        <title>Draft genome sequences of novel Actinobacteria.</title>
        <authorList>
            <person name="Sahin N."/>
            <person name="Ay H."/>
            <person name="Saygin H."/>
        </authorList>
    </citation>
    <scope>NUCLEOTIDE SEQUENCE [LARGE SCALE GENOMIC DNA]</scope>
    <source>
        <strain evidence="1 2">JCM 30547</strain>
    </source>
</reference>
<comment type="caution">
    <text evidence="1">The sequence shown here is derived from an EMBL/GenBank/DDBJ whole genome shotgun (WGS) entry which is preliminary data.</text>
</comment>
<dbReference type="OrthoDB" id="3461247at2"/>